<comment type="caution">
    <text evidence="1">The sequence shown here is derived from an EMBL/GenBank/DDBJ whole genome shotgun (WGS) entry which is preliminary data.</text>
</comment>
<reference evidence="1" key="2">
    <citation type="submission" date="2020-09" db="EMBL/GenBank/DDBJ databases">
        <authorList>
            <person name="Sun Q."/>
            <person name="Zhou Y."/>
        </authorList>
    </citation>
    <scope>NUCLEOTIDE SEQUENCE</scope>
    <source>
        <strain evidence="1">CGMCC 1.12698</strain>
    </source>
</reference>
<dbReference type="EMBL" id="BMFK01000001">
    <property type="protein sequence ID" value="GGE59435.1"/>
    <property type="molecule type" value="Genomic_DNA"/>
</dbReference>
<accession>A0A917ALH4</accession>
<dbReference type="AlphaFoldDB" id="A0A917ALH4"/>
<gene>
    <name evidence="1" type="ORF">GCM10007140_07220</name>
</gene>
<organism evidence="1 2">
    <name type="scientific">Priestia taiwanensis</name>
    <dbReference type="NCBI Taxonomy" id="1347902"/>
    <lineage>
        <taxon>Bacteria</taxon>
        <taxon>Bacillati</taxon>
        <taxon>Bacillota</taxon>
        <taxon>Bacilli</taxon>
        <taxon>Bacillales</taxon>
        <taxon>Bacillaceae</taxon>
        <taxon>Priestia</taxon>
    </lineage>
</organism>
<protein>
    <submittedName>
        <fullName evidence="1">ATP synthase F1 subunit delta</fullName>
    </submittedName>
</protein>
<proteinExistence type="predicted"/>
<dbReference type="InterPro" id="IPR025454">
    <property type="entry name" value="DUF4275"/>
</dbReference>
<keyword evidence="2" id="KW-1185">Reference proteome</keyword>
<reference evidence="1" key="1">
    <citation type="journal article" date="2014" name="Int. J. Syst. Evol. Microbiol.">
        <title>Complete genome sequence of Corynebacterium casei LMG S-19264T (=DSM 44701T), isolated from a smear-ripened cheese.</title>
        <authorList>
            <consortium name="US DOE Joint Genome Institute (JGI-PGF)"/>
            <person name="Walter F."/>
            <person name="Albersmeier A."/>
            <person name="Kalinowski J."/>
            <person name="Ruckert C."/>
        </authorList>
    </citation>
    <scope>NUCLEOTIDE SEQUENCE</scope>
    <source>
        <strain evidence="1">CGMCC 1.12698</strain>
    </source>
</reference>
<evidence type="ECO:0000313" key="2">
    <source>
        <dbReference type="Proteomes" id="UP000605259"/>
    </source>
</evidence>
<dbReference type="Pfam" id="PF14101">
    <property type="entry name" value="DUF4275"/>
    <property type="match status" value="1"/>
</dbReference>
<sequence>MDMIAKLRNKNIEVTELPDQGLFLRRKWESTFACHLSEKEKKFLHLLDSDCYNGLLWHLFSYKKKECLEREEAEKAFYHEPKYACYVFFQDSDDALLIEKAMKLHVRDLVHKKMALGMYIVDKEFTWTFVTTHEKDWCGPYFSRMEK</sequence>
<name>A0A917ALH4_9BACI</name>
<dbReference type="Proteomes" id="UP000605259">
    <property type="component" value="Unassembled WGS sequence"/>
</dbReference>
<evidence type="ECO:0000313" key="1">
    <source>
        <dbReference type="EMBL" id="GGE59435.1"/>
    </source>
</evidence>
<dbReference type="RefSeq" id="WP_188387064.1">
    <property type="nucleotide sequence ID" value="NZ_BMFK01000001.1"/>
</dbReference>